<evidence type="ECO:0000313" key="4">
    <source>
        <dbReference type="Proteomes" id="UP000324383"/>
    </source>
</evidence>
<evidence type="ECO:0000256" key="1">
    <source>
        <dbReference type="SAM" id="Phobius"/>
    </source>
</evidence>
<evidence type="ECO:0008006" key="5">
    <source>
        <dbReference type="Google" id="ProtNLM"/>
    </source>
</evidence>
<keyword evidence="1" id="KW-0812">Transmembrane</keyword>
<accession>A0A5D3E9X8</accession>
<evidence type="ECO:0000313" key="3">
    <source>
        <dbReference type="EMBL" id="TYK32320.1"/>
    </source>
</evidence>
<keyword evidence="1" id="KW-1133">Transmembrane helix</keyword>
<feature type="chain" id="PRO_5030116198" description="Protein BatD" evidence="2">
    <location>
        <begin position="26"/>
        <end position="361"/>
    </location>
</feature>
<organism evidence="3 4">
    <name type="scientific">Bacteroides pyogenes</name>
    <dbReference type="NCBI Taxonomy" id="310300"/>
    <lineage>
        <taxon>Bacteria</taxon>
        <taxon>Pseudomonadati</taxon>
        <taxon>Bacteroidota</taxon>
        <taxon>Bacteroidia</taxon>
        <taxon>Bacteroidales</taxon>
        <taxon>Bacteroidaceae</taxon>
        <taxon>Bacteroides</taxon>
    </lineage>
</organism>
<feature type="transmembrane region" description="Helical" evidence="1">
    <location>
        <begin position="332"/>
        <end position="354"/>
    </location>
</feature>
<reference evidence="3 4" key="1">
    <citation type="submission" date="2019-07" db="EMBL/GenBank/DDBJ databases">
        <title>Draft Genome Sequences of Bacteroides pyogenes Strains Isolated from the Uterus Holstein Dairy Cows with Metritis.</title>
        <authorList>
            <person name="Cunha F."/>
            <person name="Galvao K.N."/>
            <person name="Jeon S.J."/>
            <person name="Jeong K.C."/>
        </authorList>
    </citation>
    <scope>NUCLEOTIDE SEQUENCE [LARGE SCALE GENOMIC DNA]</scope>
    <source>
        <strain evidence="3 4">KG-31</strain>
    </source>
</reference>
<feature type="transmembrane region" description="Helical" evidence="1">
    <location>
        <begin position="159"/>
        <end position="181"/>
    </location>
</feature>
<name>A0A5D3E9X8_9BACE</name>
<comment type="caution">
    <text evidence="3">The sequence shown here is derived from an EMBL/GenBank/DDBJ whole genome shotgun (WGS) entry which is preliminary data.</text>
</comment>
<keyword evidence="4" id="KW-1185">Reference proteome</keyword>
<dbReference type="EMBL" id="VKLW01000033">
    <property type="protein sequence ID" value="TYK32320.1"/>
    <property type="molecule type" value="Genomic_DNA"/>
</dbReference>
<evidence type="ECO:0000256" key="2">
    <source>
        <dbReference type="SAM" id="SignalP"/>
    </source>
</evidence>
<feature type="signal peptide" evidence="2">
    <location>
        <begin position="1"/>
        <end position="25"/>
    </location>
</feature>
<protein>
    <recommendedName>
        <fullName evidence="5">Protein BatD</fullName>
    </recommendedName>
</protein>
<proteinExistence type="predicted"/>
<keyword evidence="2" id="KW-0732">Signal</keyword>
<sequence length="361" mass="41303">MESGMNKNIVLIILLCLLSISNARAQSVTVEAKIDSLQILIGEQTKIQLQVAMDAKQQASFPAYVDTIVNKVEIIEAAKLDTQYLNDRQRMLITQEYTITSFDSALYYLPPMPVTVDGKVYKSNALALKVYSMPVDTLHPDHFFGQKTVMKAPFSWEDWYGLIGCSFLALPLLGLLIYLIVRLRDNKPIIRKIKIEPKLPPHQTAMKEIERIKSEKIWQKGHSKEYYTELTDVIRTYIKDRFGFNALEMTSSEIIDNLLKIRDREAISDLQLLFQTADLVKFAKHDPLMNENDANLINAIDFIDDTKQLEEEKKPQPTEITIIEKRSLRVKILLVLGITFLSIALISACIYIGIQLYELFA</sequence>
<dbReference type="Proteomes" id="UP000324383">
    <property type="component" value="Unassembled WGS sequence"/>
</dbReference>
<keyword evidence="1" id="KW-0472">Membrane</keyword>
<dbReference type="AlphaFoldDB" id="A0A5D3E9X8"/>
<gene>
    <name evidence="3" type="ORF">FNJ60_12700</name>
</gene>